<evidence type="ECO:0000313" key="14">
    <source>
        <dbReference type="Proteomes" id="UP000663870"/>
    </source>
</evidence>
<dbReference type="PANTHER" id="PTHR23077:SF171">
    <property type="entry name" value="NUCLEAR VALOSIN-CONTAINING PROTEIN-LIKE"/>
    <property type="match status" value="1"/>
</dbReference>
<dbReference type="AlphaFoldDB" id="A0A814SQJ1"/>
<evidence type="ECO:0000256" key="4">
    <source>
        <dbReference type="ARBA" id="ARBA00022840"/>
    </source>
</evidence>
<comment type="caution">
    <text evidence="11">The sequence shown here is derived from an EMBL/GenBank/DDBJ whole genome shotgun (WGS) entry which is preliminary data.</text>
</comment>
<dbReference type="Gene3D" id="6.10.20.150">
    <property type="match status" value="1"/>
</dbReference>
<evidence type="ECO:0000256" key="2">
    <source>
        <dbReference type="ARBA" id="ARBA00022737"/>
    </source>
</evidence>
<dbReference type="SUPFAM" id="SSF54585">
    <property type="entry name" value="Cdc48 domain 2-like"/>
    <property type="match status" value="1"/>
</dbReference>
<dbReference type="InterPro" id="IPR029067">
    <property type="entry name" value="CDC48_domain_2-like_sf"/>
</dbReference>
<dbReference type="GO" id="GO:0031593">
    <property type="term" value="F:polyubiquitin modification-dependent protein binding"/>
    <property type="evidence" value="ECO:0007669"/>
    <property type="project" value="TreeGrafter"/>
</dbReference>
<dbReference type="GO" id="GO:0034098">
    <property type="term" value="C:VCP-NPL4-UFD1 AAA ATPase complex"/>
    <property type="evidence" value="ECO:0007669"/>
    <property type="project" value="TreeGrafter"/>
</dbReference>
<dbReference type="Pfam" id="PF00004">
    <property type="entry name" value="AAA"/>
    <property type="match status" value="1"/>
</dbReference>
<dbReference type="Pfam" id="PF09336">
    <property type="entry name" value="Vps4_C"/>
    <property type="match status" value="1"/>
</dbReference>
<accession>A0A814SQJ1</accession>
<dbReference type="PROSITE" id="PS00674">
    <property type="entry name" value="AAA"/>
    <property type="match status" value="1"/>
</dbReference>
<comment type="similarity">
    <text evidence="6">Belongs to the AAA ATPase family.</text>
</comment>
<dbReference type="SMART" id="SM01073">
    <property type="entry name" value="CDC48_N"/>
    <property type="match status" value="1"/>
</dbReference>
<feature type="domain" description="CDC48" evidence="9">
    <location>
        <begin position="126"/>
        <end position="192"/>
    </location>
</feature>
<dbReference type="InterPro" id="IPR009010">
    <property type="entry name" value="Asp_de-COase-like_dom_sf"/>
</dbReference>
<proteinExistence type="inferred from homology"/>
<protein>
    <recommendedName>
        <fullName evidence="1">vesicle-fusing ATPase</fullName>
        <ecNumber evidence="1">3.6.4.6</ecNumber>
    </recommendedName>
</protein>
<dbReference type="Pfam" id="PF02933">
    <property type="entry name" value="CDC48_2"/>
    <property type="match status" value="1"/>
</dbReference>
<dbReference type="EMBL" id="CAJNOH010000939">
    <property type="protein sequence ID" value="CAF1151466.1"/>
    <property type="molecule type" value="Genomic_DNA"/>
</dbReference>
<dbReference type="Proteomes" id="UP000663870">
    <property type="component" value="Unassembled WGS sequence"/>
</dbReference>
<feature type="region of interest" description="Disordered" evidence="7">
    <location>
        <begin position="508"/>
        <end position="529"/>
    </location>
</feature>
<dbReference type="GO" id="GO:0030970">
    <property type="term" value="P:retrograde protein transport, ER to cytosol"/>
    <property type="evidence" value="ECO:0007669"/>
    <property type="project" value="TreeGrafter"/>
</dbReference>
<sequence>MTKAVHSTKGDKYVTATLNPKERPNRLMVDDPTNDDNSVIALSQQKMDELELFDGDAVLLKGKKRCETICIVLADDTCPNDHIRMNRVVQNNLRVCSSDIVSIEVCQDIKRGKRIYVLPIDDSVQGIAGNLLEVYLKPYFVGAYRPIKTGDVFVARATMRTVEFKVIETDPSPYCIVAPDTVIHCEGDPIKREEEEVSLSAIDYDDVGGLENVKQEIQEVLQYSVEHPEKILKFGMTPTRAVLFYGPPGCGKTLLAEAIANEYQMNFIRISGPELLTMWFSGSEAKVRDTFGKTRQVAPCVLFLDDLDSIAKSRNGSFGDGGAVDRVINQILTEIDGMSAKKNVFIIGATNRPDIIDSAFLRPGRFDHLIYIPLPDEKSRLDILKITLRKSPVAKDVDMQHLSTITNGFSGADLTEICHRACKLAIRELIEKEINEGKEQQRNGQTATDSNEPEDLVPEIRRDHFEEALKFARRSVSDNDIRKYEMFTQTLQQSRYFGTQFRFSDQQTLQGTDRSGGYRENCDDDDLYD</sequence>
<gene>
    <name evidence="12" type="ORF">JXQ802_LOCUS42437</name>
    <name evidence="11" type="ORF">PYM288_LOCUS22248</name>
</gene>
<feature type="domain" description="CDC48 N-terminal subdomain" evidence="10">
    <location>
        <begin position="26"/>
        <end position="109"/>
    </location>
</feature>
<dbReference type="Gene3D" id="3.40.50.300">
    <property type="entry name" value="P-loop containing nucleotide triphosphate hydrolases"/>
    <property type="match status" value="1"/>
</dbReference>
<evidence type="ECO:0000256" key="7">
    <source>
        <dbReference type="SAM" id="MobiDB-lite"/>
    </source>
</evidence>
<name>A0A814SQJ1_9BILA</name>
<evidence type="ECO:0000256" key="6">
    <source>
        <dbReference type="RuleBase" id="RU003651"/>
    </source>
</evidence>
<dbReference type="SMART" id="SM01072">
    <property type="entry name" value="CDC48_2"/>
    <property type="match status" value="1"/>
</dbReference>
<dbReference type="SUPFAM" id="SSF52540">
    <property type="entry name" value="P-loop containing nucleoside triphosphate hydrolases"/>
    <property type="match status" value="1"/>
</dbReference>
<feature type="region of interest" description="Disordered" evidence="7">
    <location>
        <begin position="436"/>
        <end position="457"/>
    </location>
</feature>
<dbReference type="Pfam" id="PF17862">
    <property type="entry name" value="AAA_lid_3"/>
    <property type="match status" value="1"/>
</dbReference>
<dbReference type="SUPFAM" id="SSF50692">
    <property type="entry name" value="ADC-like"/>
    <property type="match status" value="1"/>
</dbReference>
<dbReference type="InterPro" id="IPR041569">
    <property type="entry name" value="AAA_lid_3"/>
</dbReference>
<evidence type="ECO:0000313" key="12">
    <source>
        <dbReference type="EMBL" id="CAF1533817.1"/>
    </source>
</evidence>
<dbReference type="Gene3D" id="3.10.330.10">
    <property type="match status" value="1"/>
</dbReference>
<dbReference type="Pfam" id="PF02359">
    <property type="entry name" value="CDC48_N"/>
    <property type="match status" value="1"/>
</dbReference>
<keyword evidence="2" id="KW-0677">Repeat</keyword>
<keyword evidence="3 6" id="KW-0547">Nucleotide-binding</keyword>
<dbReference type="InterPro" id="IPR027417">
    <property type="entry name" value="P-loop_NTPase"/>
</dbReference>
<dbReference type="InterPro" id="IPR050168">
    <property type="entry name" value="AAA_ATPase_domain"/>
</dbReference>
<evidence type="ECO:0000256" key="1">
    <source>
        <dbReference type="ARBA" id="ARBA00012674"/>
    </source>
</evidence>
<dbReference type="Gene3D" id="2.40.40.20">
    <property type="match status" value="1"/>
</dbReference>
<dbReference type="GO" id="GO:0016887">
    <property type="term" value="F:ATP hydrolysis activity"/>
    <property type="evidence" value="ECO:0007669"/>
    <property type="project" value="InterPro"/>
</dbReference>
<dbReference type="GO" id="GO:0005829">
    <property type="term" value="C:cytosol"/>
    <property type="evidence" value="ECO:0007669"/>
    <property type="project" value="TreeGrafter"/>
</dbReference>
<comment type="catalytic activity">
    <reaction evidence="5">
        <text>ATP + H2O = ADP + phosphate + H(+)</text>
        <dbReference type="Rhea" id="RHEA:13065"/>
        <dbReference type="ChEBI" id="CHEBI:15377"/>
        <dbReference type="ChEBI" id="CHEBI:15378"/>
        <dbReference type="ChEBI" id="CHEBI:30616"/>
        <dbReference type="ChEBI" id="CHEBI:43474"/>
        <dbReference type="ChEBI" id="CHEBI:456216"/>
        <dbReference type="EC" id="3.6.4.6"/>
    </reaction>
</comment>
<dbReference type="EMBL" id="CAJNOL010002867">
    <property type="protein sequence ID" value="CAF1533817.1"/>
    <property type="molecule type" value="Genomic_DNA"/>
</dbReference>
<keyword evidence="4 6" id="KW-0067">ATP-binding</keyword>
<dbReference type="GO" id="GO:0051228">
    <property type="term" value="P:mitotic spindle disassembly"/>
    <property type="evidence" value="ECO:0007669"/>
    <property type="project" value="TreeGrafter"/>
</dbReference>
<reference evidence="11" key="1">
    <citation type="submission" date="2021-02" db="EMBL/GenBank/DDBJ databases">
        <authorList>
            <person name="Nowell W R."/>
        </authorList>
    </citation>
    <scope>NUCLEOTIDE SEQUENCE</scope>
</reference>
<evidence type="ECO:0000259" key="10">
    <source>
        <dbReference type="SMART" id="SM01073"/>
    </source>
</evidence>
<evidence type="ECO:0000256" key="3">
    <source>
        <dbReference type="ARBA" id="ARBA00022741"/>
    </source>
</evidence>
<dbReference type="InterPro" id="IPR003338">
    <property type="entry name" value="CDC4_N-term_subdom"/>
</dbReference>
<evidence type="ECO:0000313" key="11">
    <source>
        <dbReference type="EMBL" id="CAF1151466.1"/>
    </source>
</evidence>
<feature type="domain" description="AAA+ ATPase" evidence="8">
    <location>
        <begin position="238"/>
        <end position="376"/>
    </location>
</feature>
<dbReference type="FunFam" id="2.40.40.20:FF:000003">
    <property type="entry name" value="Transitional endoplasmic reticulum ATPase"/>
    <property type="match status" value="1"/>
</dbReference>
<evidence type="ECO:0000259" key="8">
    <source>
        <dbReference type="SMART" id="SM00382"/>
    </source>
</evidence>
<dbReference type="PANTHER" id="PTHR23077">
    <property type="entry name" value="AAA-FAMILY ATPASE"/>
    <property type="match status" value="1"/>
</dbReference>
<dbReference type="GO" id="GO:0005634">
    <property type="term" value="C:nucleus"/>
    <property type="evidence" value="ECO:0007669"/>
    <property type="project" value="TreeGrafter"/>
</dbReference>
<dbReference type="InterPro" id="IPR003959">
    <property type="entry name" value="ATPase_AAA_core"/>
</dbReference>
<dbReference type="InterPro" id="IPR003960">
    <property type="entry name" value="ATPase_AAA_CS"/>
</dbReference>
<dbReference type="InterPro" id="IPR003593">
    <property type="entry name" value="AAA+_ATPase"/>
</dbReference>
<dbReference type="FunFam" id="3.10.330.10:FF:000001">
    <property type="entry name" value="Cell division control 48"/>
    <property type="match status" value="1"/>
</dbReference>
<organism evidence="11 13">
    <name type="scientific">Rotaria sordida</name>
    <dbReference type="NCBI Taxonomy" id="392033"/>
    <lineage>
        <taxon>Eukaryota</taxon>
        <taxon>Metazoa</taxon>
        <taxon>Spiralia</taxon>
        <taxon>Gnathifera</taxon>
        <taxon>Rotifera</taxon>
        <taxon>Eurotatoria</taxon>
        <taxon>Bdelloidea</taxon>
        <taxon>Philodinida</taxon>
        <taxon>Philodinidae</taxon>
        <taxon>Rotaria</taxon>
    </lineage>
</organism>
<dbReference type="InterPro" id="IPR004201">
    <property type="entry name" value="Cdc48_dom2"/>
</dbReference>
<dbReference type="InterPro" id="IPR015415">
    <property type="entry name" value="Spast_Vps4_C"/>
</dbReference>
<evidence type="ECO:0000256" key="5">
    <source>
        <dbReference type="ARBA" id="ARBA00048883"/>
    </source>
</evidence>
<dbReference type="EC" id="3.6.4.6" evidence="1"/>
<dbReference type="SMART" id="SM00382">
    <property type="entry name" value="AAA"/>
    <property type="match status" value="1"/>
</dbReference>
<dbReference type="Proteomes" id="UP000663854">
    <property type="component" value="Unassembled WGS sequence"/>
</dbReference>
<keyword evidence="14" id="KW-1185">Reference proteome</keyword>
<dbReference type="GO" id="GO:0005524">
    <property type="term" value="F:ATP binding"/>
    <property type="evidence" value="ECO:0007669"/>
    <property type="project" value="UniProtKB-KW"/>
</dbReference>
<dbReference type="GO" id="GO:0097352">
    <property type="term" value="P:autophagosome maturation"/>
    <property type="evidence" value="ECO:0007669"/>
    <property type="project" value="TreeGrafter"/>
</dbReference>
<evidence type="ECO:0000259" key="9">
    <source>
        <dbReference type="SMART" id="SM01072"/>
    </source>
</evidence>
<dbReference type="FunFam" id="3.40.50.300:FF:000018">
    <property type="entry name" value="Cell division control 48"/>
    <property type="match status" value="1"/>
</dbReference>
<evidence type="ECO:0000313" key="13">
    <source>
        <dbReference type="Proteomes" id="UP000663854"/>
    </source>
</evidence>